<reference evidence="2 3" key="1">
    <citation type="submission" date="2015-09" db="EMBL/GenBank/DDBJ databases">
        <title>Draft genome sequence of Kouleothrix aurantiaca JCM 19913.</title>
        <authorList>
            <person name="Hemp J."/>
        </authorList>
    </citation>
    <scope>NUCLEOTIDE SEQUENCE [LARGE SCALE GENOMIC DNA]</scope>
    <source>
        <strain evidence="2 3">COM-B</strain>
    </source>
</reference>
<gene>
    <name evidence="2" type="ORF">SE17_38080</name>
</gene>
<protein>
    <submittedName>
        <fullName evidence="2">Uncharacterized protein</fullName>
    </submittedName>
</protein>
<keyword evidence="3" id="KW-1185">Reference proteome</keyword>
<feature type="region of interest" description="Disordered" evidence="1">
    <location>
        <begin position="125"/>
        <end position="163"/>
    </location>
</feature>
<feature type="compositionally biased region" description="Basic and acidic residues" evidence="1">
    <location>
        <begin position="153"/>
        <end position="163"/>
    </location>
</feature>
<dbReference type="AlphaFoldDB" id="A0A0P9CS31"/>
<sequence length="163" mass="18142">MPNSYYVFVTRAGDGYHCGQIGTPETANSIPISTPYPSIALAHDNMMHRTHMPLNERQRNEIERLQAVYSNGSAKNQEFFEQLLRHNRWAAGEIRPTQACLKAVLGVITPPAIEPPLELERAVGVGGSAPRHSRLQEGVPTLKGRGGRAKRPKEREGVRHDRT</sequence>
<dbReference type="Proteomes" id="UP000050509">
    <property type="component" value="Unassembled WGS sequence"/>
</dbReference>
<evidence type="ECO:0000313" key="2">
    <source>
        <dbReference type="EMBL" id="KPV48436.1"/>
    </source>
</evidence>
<evidence type="ECO:0000313" key="3">
    <source>
        <dbReference type="Proteomes" id="UP000050509"/>
    </source>
</evidence>
<name>A0A0P9CS31_9CHLR</name>
<comment type="caution">
    <text evidence="2">The sequence shown here is derived from an EMBL/GenBank/DDBJ whole genome shotgun (WGS) entry which is preliminary data.</text>
</comment>
<proteinExistence type="predicted"/>
<dbReference type="EMBL" id="LJCR01002654">
    <property type="protein sequence ID" value="KPV48436.1"/>
    <property type="molecule type" value="Genomic_DNA"/>
</dbReference>
<evidence type="ECO:0000256" key="1">
    <source>
        <dbReference type="SAM" id="MobiDB-lite"/>
    </source>
</evidence>
<accession>A0A0P9CS31</accession>
<organism evidence="2 3">
    <name type="scientific">Kouleothrix aurantiaca</name>
    <dbReference type="NCBI Taxonomy" id="186479"/>
    <lineage>
        <taxon>Bacteria</taxon>
        <taxon>Bacillati</taxon>
        <taxon>Chloroflexota</taxon>
        <taxon>Chloroflexia</taxon>
        <taxon>Chloroflexales</taxon>
        <taxon>Roseiflexineae</taxon>
        <taxon>Roseiflexaceae</taxon>
        <taxon>Kouleothrix</taxon>
    </lineage>
</organism>